<evidence type="ECO:0000313" key="2">
    <source>
        <dbReference type="Proteomes" id="UP000010077"/>
    </source>
</evidence>
<keyword evidence="2" id="KW-1185">Reference proteome</keyword>
<reference evidence="1 2" key="1">
    <citation type="journal article" date="2012" name="Proc. Natl. Acad. Sci. U.S.A.">
        <title>Genome streamlining and chemical defense in a coral reef symbiosis.</title>
        <authorList>
            <person name="Kwan J.C."/>
            <person name="Donia M.S."/>
            <person name="Han A.W."/>
            <person name="Hirose E."/>
            <person name="Haygood M.G."/>
            <person name="Schmidt E.W."/>
        </authorList>
    </citation>
    <scope>NUCLEOTIDE SEQUENCE [LARGE SCALE GENOMIC DNA]</scope>
    <source>
        <strain evidence="1 2">L2</strain>
    </source>
</reference>
<dbReference type="EMBL" id="CP003539">
    <property type="protein sequence ID" value="AFX98620.1"/>
    <property type="molecule type" value="Genomic_DNA"/>
</dbReference>
<dbReference type="AlphaFoldDB" id="K7YG91"/>
<dbReference type="HOGENOM" id="CLU_2913804_0_0_5"/>
<dbReference type="KEGG" id="thal:A1OE_427"/>
<name>K7YG91_9PROT</name>
<dbReference type="Proteomes" id="UP000010077">
    <property type="component" value="Chromosome"/>
</dbReference>
<protein>
    <submittedName>
        <fullName evidence="1">Uncharacterized protein</fullName>
    </submittedName>
</protein>
<gene>
    <name evidence="1" type="ORF">A1OE_427</name>
</gene>
<accession>K7YG91</accession>
<proteinExistence type="predicted"/>
<evidence type="ECO:0000313" key="1">
    <source>
        <dbReference type="EMBL" id="AFX98620.1"/>
    </source>
</evidence>
<sequence>MCFHEFKNPINWLINIQVMVLNSKIHQYTILTMLRFIDLLKYIFLKYPYKNRCNMLCYPKI</sequence>
<organism evidence="1 2">
    <name type="scientific">Candidatus Endolissoclinum faulkneri L2</name>
    <dbReference type="NCBI Taxonomy" id="1193729"/>
    <lineage>
        <taxon>Bacteria</taxon>
        <taxon>Pseudomonadati</taxon>
        <taxon>Pseudomonadota</taxon>
        <taxon>Alphaproteobacteria</taxon>
        <taxon>Rhodospirillales</taxon>
        <taxon>Rhodospirillaceae</taxon>
        <taxon>Candidatus Endolissoclinum</taxon>
    </lineage>
</organism>